<keyword evidence="3" id="KW-1185">Reference proteome</keyword>
<dbReference type="EMBL" id="JBHRSW010000018">
    <property type="protein sequence ID" value="MFC3122297.1"/>
    <property type="molecule type" value="Genomic_DNA"/>
</dbReference>
<name>A0ABV7FPP2_9ALTE</name>
<feature type="transmembrane region" description="Helical" evidence="1">
    <location>
        <begin position="86"/>
        <end position="105"/>
    </location>
</feature>
<sequence length="147" mass="16685">MKSDFEPDDSFRAPDALLKAQALANLLDTAVRVPFIGIRVGLDFLIGLIPGIGDTLMLLASLRIVYLGKKMNLPKPLMAKMIRNAVIDYGLGFIPIVGDIIDLFFKANQRNVRIMEQYWVAENKDIIDAIAKRKYEEWEKSTQNNRM</sequence>
<evidence type="ECO:0000313" key="2">
    <source>
        <dbReference type="EMBL" id="MFC3122297.1"/>
    </source>
</evidence>
<gene>
    <name evidence="2" type="ORF">ACFOHL_11760</name>
</gene>
<dbReference type="Pfam" id="PF13430">
    <property type="entry name" value="DUF4112"/>
    <property type="match status" value="1"/>
</dbReference>
<evidence type="ECO:0000313" key="3">
    <source>
        <dbReference type="Proteomes" id="UP001595478"/>
    </source>
</evidence>
<accession>A0ABV7FPP2</accession>
<dbReference type="Proteomes" id="UP001595478">
    <property type="component" value="Unassembled WGS sequence"/>
</dbReference>
<protein>
    <submittedName>
        <fullName evidence="2">DUF4112 domain-containing protein</fullName>
    </submittedName>
</protein>
<dbReference type="RefSeq" id="WP_376920462.1">
    <property type="nucleotide sequence ID" value="NZ_JBHRSW010000018.1"/>
</dbReference>
<keyword evidence="1" id="KW-0812">Transmembrane</keyword>
<comment type="caution">
    <text evidence="2">The sequence shown here is derived from an EMBL/GenBank/DDBJ whole genome shotgun (WGS) entry which is preliminary data.</text>
</comment>
<dbReference type="PANTHER" id="PTHR35519">
    <property type="entry name" value="MEMBRANE PROTEINS"/>
    <property type="match status" value="1"/>
</dbReference>
<dbReference type="InterPro" id="IPR025187">
    <property type="entry name" value="DUF4112"/>
</dbReference>
<reference evidence="3" key="1">
    <citation type="journal article" date="2019" name="Int. J. Syst. Evol. Microbiol.">
        <title>The Global Catalogue of Microorganisms (GCM) 10K type strain sequencing project: providing services to taxonomists for standard genome sequencing and annotation.</title>
        <authorList>
            <consortium name="The Broad Institute Genomics Platform"/>
            <consortium name="The Broad Institute Genome Sequencing Center for Infectious Disease"/>
            <person name="Wu L."/>
            <person name="Ma J."/>
        </authorList>
    </citation>
    <scope>NUCLEOTIDE SEQUENCE [LARGE SCALE GENOMIC DNA]</scope>
    <source>
        <strain evidence="3">KCTC 52473</strain>
    </source>
</reference>
<proteinExistence type="predicted"/>
<feature type="transmembrane region" description="Helical" evidence="1">
    <location>
        <begin position="44"/>
        <end position="66"/>
    </location>
</feature>
<organism evidence="2 3">
    <name type="scientific">Agaribacter flavus</name>
    <dbReference type="NCBI Taxonomy" id="1902781"/>
    <lineage>
        <taxon>Bacteria</taxon>
        <taxon>Pseudomonadati</taxon>
        <taxon>Pseudomonadota</taxon>
        <taxon>Gammaproteobacteria</taxon>
        <taxon>Alteromonadales</taxon>
        <taxon>Alteromonadaceae</taxon>
        <taxon>Agaribacter</taxon>
    </lineage>
</organism>
<evidence type="ECO:0000256" key="1">
    <source>
        <dbReference type="SAM" id="Phobius"/>
    </source>
</evidence>
<dbReference type="PANTHER" id="PTHR35519:SF2">
    <property type="entry name" value="PH DOMAIN PROTEIN"/>
    <property type="match status" value="1"/>
</dbReference>
<keyword evidence="1" id="KW-0472">Membrane</keyword>
<keyword evidence="1" id="KW-1133">Transmembrane helix</keyword>